<dbReference type="Proteomes" id="UP001500974">
    <property type="component" value="Unassembled WGS sequence"/>
</dbReference>
<comment type="caution">
    <text evidence="1">The sequence shown here is derived from an EMBL/GenBank/DDBJ whole genome shotgun (WGS) entry which is preliminary data.</text>
</comment>
<evidence type="ECO:0000313" key="1">
    <source>
        <dbReference type="EMBL" id="GAA2177584.1"/>
    </source>
</evidence>
<dbReference type="EMBL" id="BAAAON010000003">
    <property type="protein sequence ID" value="GAA2177584.1"/>
    <property type="molecule type" value="Genomic_DNA"/>
</dbReference>
<accession>A0ABN3B0J5</accession>
<organism evidence="1 2">
    <name type="scientific">Arthrobacter parietis</name>
    <dbReference type="NCBI Taxonomy" id="271434"/>
    <lineage>
        <taxon>Bacteria</taxon>
        <taxon>Bacillati</taxon>
        <taxon>Actinomycetota</taxon>
        <taxon>Actinomycetes</taxon>
        <taxon>Micrococcales</taxon>
        <taxon>Micrococcaceae</taxon>
        <taxon>Arthrobacter</taxon>
    </lineage>
</organism>
<keyword evidence="2" id="KW-1185">Reference proteome</keyword>
<evidence type="ECO:0000313" key="2">
    <source>
        <dbReference type="Proteomes" id="UP001500974"/>
    </source>
</evidence>
<sequence>MAASGAEPAGDGEAVHVRQHHVEDGEVWIVSFRCGEGVASVGGGDNIESREPQGSGEQFPDIRLVIDYKQFGFRY</sequence>
<proteinExistence type="predicted"/>
<gene>
    <name evidence="1" type="ORF">GCM10009784_28840</name>
</gene>
<reference evidence="1 2" key="1">
    <citation type="journal article" date="2019" name="Int. J. Syst. Evol. Microbiol.">
        <title>The Global Catalogue of Microorganisms (GCM) 10K type strain sequencing project: providing services to taxonomists for standard genome sequencing and annotation.</title>
        <authorList>
            <consortium name="The Broad Institute Genomics Platform"/>
            <consortium name="The Broad Institute Genome Sequencing Center for Infectious Disease"/>
            <person name="Wu L."/>
            <person name="Ma J."/>
        </authorList>
    </citation>
    <scope>NUCLEOTIDE SEQUENCE [LARGE SCALE GENOMIC DNA]</scope>
    <source>
        <strain evidence="1 2">JCM 14917</strain>
    </source>
</reference>
<protein>
    <submittedName>
        <fullName evidence="1">Uncharacterized protein</fullName>
    </submittedName>
</protein>
<name>A0ABN3B0J5_9MICC</name>